<comment type="caution">
    <text evidence="1">The sequence shown here is derived from an EMBL/GenBank/DDBJ whole genome shotgun (WGS) entry which is preliminary data.</text>
</comment>
<gene>
    <name evidence="1" type="ORF">C7Y72_13685</name>
</gene>
<dbReference type="SUPFAM" id="SSF142906">
    <property type="entry name" value="YjbR-like"/>
    <property type="match status" value="1"/>
</dbReference>
<dbReference type="RefSeq" id="WP_107569413.1">
    <property type="nucleotide sequence ID" value="NZ_PYYB01000001.1"/>
</dbReference>
<sequence>MTTAAALRSACLALPGAQETFPFGPQTMVFKVGGKMFALVPQDGTPPTMSVKCDPDLAAQLRETHEQVRPGYHLDKRHWNTVVCDGTLPDRFLRELLEDSYDLVVAKLPKRVQRELDWPGLAG</sequence>
<keyword evidence="1" id="KW-0238">DNA-binding</keyword>
<dbReference type="InterPro" id="IPR007351">
    <property type="entry name" value="YjbR"/>
</dbReference>
<accession>A0A2T4UN11</accession>
<organism evidence="1 2">
    <name type="scientific">Paraconexibacter algicola</name>
    <dbReference type="NCBI Taxonomy" id="2133960"/>
    <lineage>
        <taxon>Bacteria</taxon>
        <taxon>Bacillati</taxon>
        <taxon>Actinomycetota</taxon>
        <taxon>Thermoleophilia</taxon>
        <taxon>Solirubrobacterales</taxon>
        <taxon>Paraconexibacteraceae</taxon>
        <taxon>Paraconexibacter</taxon>
    </lineage>
</organism>
<dbReference type="Pfam" id="PF04237">
    <property type="entry name" value="YjbR"/>
    <property type="match status" value="1"/>
</dbReference>
<name>A0A2T4UN11_9ACTN</name>
<dbReference type="Proteomes" id="UP000240739">
    <property type="component" value="Unassembled WGS sequence"/>
</dbReference>
<dbReference type="AlphaFoldDB" id="A0A2T4UN11"/>
<dbReference type="InterPro" id="IPR058532">
    <property type="entry name" value="YjbR/MT2646/Rv2570-like"/>
</dbReference>
<dbReference type="Gene3D" id="3.90.1150.30">
    <property type="match status" value="1"/>
</dbReference>
<evidence type="ECO:0000313" key="2">
    <source>
        <dbReference type="Proteomes" id="UP000240739"/>
    </source>
</evidence>
<evidence type="ECO:0000313" key="1">
    <source>
        <dbReference type="EMBL" id="PTL60614.1"/>
    </source>
</evidence>
<dbReference type="GO" id="GO:0003677">
    <property type="term" value="F:DNA binding"/>
    <property type="evidence" value="ECO:0007669"/>
    <property type="project" value="UniProtKB-KW"/>
</dbReference>
<protein>
    <submittedName>
        <fullName evidence="1">DNA-binding protein</fullName>
    </submittedName>
</protein>
<keyword evidence="2" id="KW-1185">Reference proteome</keyword>
<dbReference type="OrthoDB" id="3194910at2"/>
<dbReference type="PANTHER" id="PTHR35145">
    <property type="entry name" value="CYTOPLASMIC PROTEIN-RELATED"/>
    <property type="match status" value="1"/>
</dbReference>
<dbReference type="PANTHER" id="PTHR35145:SF1">
    <property type="entry name" value="CYTOPLASMIC PROTEIN"/>
    <property type="match status" value="1"/>
</dbReference>
<reference evidence="1 2" key="1">
    <citation type="submission" date="2018-03" db="EMBL/GenBank/DDBJ databases">
        <title>Aquarubrobacter algicola gen. nov., sp. nov., a novel actinobacterium isolated from shallow eutrophic lake during the end of cyanobacterial harmful algal blooms.</title>
        <authorList>
            <person name="Chun S.J."/>
        </authorList>
    </citation>
    <scope>NUCLEOTIDE SEQUENCE [LARGE SCALE GENOMIC DNA]</scope>
    <source>
        <strain evidence="1 2">Seoho-28</strain>
    </source>
</reference>
<proteinExistence type="predicted"/>
<dbReference type="InterPro" id="IPR038056">
    <property type="entry name" value="YjbR-like_sf"/>
</dbReference>
<dbReference type="EMBL" id="PYYB01000001">
    <property type="protein sequence ID" value="PTL60614.1"/>
    <property type="molecule type" value="Genomic_DNA"/>
</dbReference>